<evidence type="ECO:0000259" key="3">
    <source>
        <dbReference type="Pfam" id="PF06155"/>
    </source>
</evidence>
<dbReference type="InterPro" id="IPR038492">
    <property type="entry name" value="GBBH-like_N_sf"/>
</dbReference>
<keyword evidence="1" id="KW-0479">Metal-binding</keyword>
<evidence type="ECO:0000313" key="5">
    <source>
        <dbReference type="Proteomes" id="UP000245081"/>
    </source>
</evidence>
<evidence type="ECO:0000313" key="4">
    <source>
        <dbReference type="EMBL" id="GBG15575.1"/>
    </source>
</evidence>
<keyword evidence="4" id="KW-0413">Isomerase</keyword>
<organism evidence="4 5">
    <name type="scientific">Novimethylophilus kurashikiensis</name>
    <dbReference type="NCBI Taxonomy" id="1825523"/>
    <lineage>
        <taxon>Bacteria</taxon>
        <taxon>Pseudomonadati</taxon>
        <taxon>Pseudomonadota</taxon>
        <taxon>Betaproteobacteria</taxon>
        <taxon>Nitrosomonadales</taxon>
        <taxon>Methylophilaceae</taxon>
        <taxon>Novimethylophilus</taxon>
    </lineage>
</organism>
<dbReference type="GO" id="GO:0016853">
    <property type="term" value="F:isomerase activity"/>
    <property type="evidence" value="ECO:0007669"/>
    <property type="project" value="UniProtKB-KW"/>
</dbReference>
<reference evidence="4 5" key="1">
    <citation type="journal article" date="2018" name="Environ. Microbiol.">
        <title>Isolation and genomic characterization of Novimethylophilus kurashikiensis gen. nov. sp. nov., a new lanthanide-dependent methylotrophic species of Methylophilaceae.</title>
        <authorList>
            <person name="Lv H."/>
            <person name="Sahin N."/>
            <person name="Tani A."/>
        </authorList>
    </citation>
    <scope>NUCLEOTIDE SEQUENCE [LARGE SCALE GENOMIC DNA]</scope>
    <source>
        <strain evidence="4 5">La2-4</strain>
    </source>
</reference>
<sequence length="142" mass="16567">MWATAQFEPWPFWYDFKPMSGLTPTTPRPTEIKLHQQSRKLELAWDNYMHFVLPCEFLRVYSPSAEVRGHGPGQEVLQVGKEDVTIVGIEPVGHYAIKLAFSDGHDTGLYSWDYLFDLCMRHEHLWQEYLDRLAAAGIQRKQ</sequence>
<dbReference type="InterPro" id="IPR010376">
    <property type="entry name" value="GBBH-like_N"/>
</dbReference>
<evidence type="ECO:0000256" key="1">
    <source>
        <dbReference type="ARBA" id="ARBA00022723"/>
    </source>
</evidence>
<keyword evidence="5" id="KW-1185">Reference proteome</keyword>
<dbReference type="GO" id="GO:0046872">
    <property type="term" value="F:metal ion binding"/>
    <property type="evidence" value="ECO:0007669"/>
    <property type="project" value="UniProtKB-KW"/>
</dbReference>
<feature type="domain" description="Gamma-butyrobetaine hydroxylase-like N-terminal" evidence="3">
    <location>
        <begin position="32"/>
        <end position="115"/>
    </location>
</feature>
<dbReference type="AlphaFoldDB" id="A0A2R5FC30"/>
<name>A0A2R5FC30_9PROT</name>
<proteinExistence type="predicted"/>
<keyword evidence="2" id="KW-0408">Iron</keyword>
<accession>A0A2R5FC30</accession>
<dbReference type="Gene3D" id="3.30.2020.30">
    <property type="match status" value="1"/>
</dbReference>
<evidence type="ECO:0000256" key="2">
    <source>
        <dbReference type="ARBA" id="ARBA00023004"/>
    </source>
</evidence>
<dbReference type="Pfam" id="PF06155">
    <property type="entry name" value="GBBH-like_N"/>
    <property type="match status" value="1"/>
</dbReference>
<dbReference type="Proteomes" id="UP000245081">
    <property type="component" value="Unassembled WGS sequence"/>
</dbReference>
<gene>
    <name evidence="4" type="ORF">NMK_3186</name>
</gene>
<comment type="caution">
    <text evidence="4">The sequence shown here is derived from an EMBL/GenBank/DDBJ whole genome shotgun (WGS) entry which is preliminary data.</text>
</comment>
<dbReference type="EMBL" id="BDOQ01000019">
    <property type="protein sequence ID" value="GBG15575.1"/>
    <property type="molecule type" value="Genomic_DNA"/>
</dbReference>
<dbReference type="PANTHER" id="PTHR35303:SF5">
    <property type="entry name" value="OS02G0197800 PROTEIN"/>
    <property type="match status" value="1"/>
</dbReference>
<protein>
    <submittedName>
        <fullName evidence="4">1-(5-phosphoribosyl)-5-((5-phosphoribosylamino) methylideneamino) imidazole-4-carboxamide isomerase</fullName>
    </submittedName>
</protein>
<dbReference type="PANTHER" id="PTHR35303">
    <property type="entry name" value="OS02G0197800 PROTEIN"/>
    <property type="match status" value="1"/>
</dbReference>